<keyword evidence="2" id="KW-0812">Transmembrane</keyword>
<feature type="compositionally biased region" description="Polar residues" evidence="1">
    <location>
        <begin position="54"/>
        <end position="87"/>
    </location>
</feature>
<sequence>MSGVFGLTKIVLSLASLGGTLGGGSFGLLTLLEREQKANLSDVGNTDKSEEAHSLSSENSHTSQELPSESLKTVSRTSRSTQDKNSISPNSIISEYAYISKEEKDKRDPLSCEKLRGTMIGEFMWEEECKSFFESLWNGQVKDAPQRIFKIQEEKVFETLSFYLRESERSVNDNFIEQLKDGVNFERGFCRNQGEPKNGKLVVFCNPKNVSEQKQ</sequence>
<protein>
    <submittedName>
        <fullName evidence="3">Uncharacterized protein</fullName>
    </submittedName>
</protein>
<evidence type="ECO:0000256" key="1">
    <source>
        <dbReference type="SAM" id="MobiDB-lite"/>
    </source>
</evidence>
<name>F0V2Y0_MYCS3</name>
<gene>
    <name evidence="3" type="ORF">MSUIS_01090</name>
</gene>
<evidence type="ECO:0000313" key="3">
    <source>
        <dbReference type="EMBL" id="CBZ40202.1"/>
    </source>
</evidence>
<proteinExistence type="predicted"/>
<accession>F0V2Y0</accession>
<dbReference type="EMBL" id="FQ790233">
    <property type="protein sequence ID" value="CBZ40202.1"/>
    <property type="molecule type" value="Genomic_DNA"/>
</dbReference>
<organism evidence="3 4">
    <name type="scientific">Mycoplasma suis (strain KI_3806)</name>
    <dbReference type="NCBI Taxonomy" id="708248"/>
    <lineage>
        <taxon>Bacteria</taxon>
        <taxon>Bacillati</taxon>
        <taxon>Mycoplasmatota</taxon>
        <taxon>Mollicutes</taxon>
        <taxon>Mycoplasmataceae</taxon>
        <taxon>Mycoplasma</taxon>
    </lineage>
</organism>
<dbReference type="KEGG" id="msk:MSUIS_01090"/>
<evidence type="ECO:0000256" key="2">
    <source>
        <dbReference type="SAM" id="Phobius"/>
    </source>
</evidence>
<dbReference type="AlphaFoldDB" id="F0V2Y0"/>
<dbReference type="RefSeq" id="WP_013608814.1">
    <property type="nucleotide sequence ID" value="NC_015153.1"/>
</dbReference>
<keyword evidence="2" id="KW-0472">Membrane</keyword>
<keyword evidence="2" id="KW-1133">Transmembrane helix</keyword>
<feature type="transmembrane region" description="Helical" evidence="2">
    <location>
        <begin position="12"/>
        <end position="32"/>
    </location>
</feature>
<feature type="region of interest" description="Disordered" evidence="1">
    <location>
        <begin position="39"/>
        <end position="87"/>
    </location>
</feature>
<dbReference type="HOGENOM" id="CLU_111547_0_0_14"/>
<evidence type="ECO:0000313" key="4">
    <source>
        <dbReference type="Proteomes" id="UP000008645"/>
    </source>
</evidence>
<reference evidence="3 4" key="1">
    <citation type="journal article" date="2011" name="J. Bacteriol.">
        <title>Complete genome sequence of the hemotrophic Mycoplasma suis strain KI3806.</title>
        <authorList>
            <person name="Oehlerking J."/>
            <person name="Kube M."/>
            <person name="Felder K.M."/>
            <person name="Matter D."/>
            <person name="Wittenbrink M.M."/>
            <person name="Schwarzenbach S."/>
            <person name="Kramer M.M."/>
            <person name="Hoelzle K."/>
            <person name="Hoelzle L.E."/>
        </authorList>
    </citation>
    <scope>NUCLEOTIDE SEQUENCE [LARGE SCALE GENOMIC DNA]</scope>
    <source>
        <strain evidence="4">KI_3806</strain>
    </source>
</reference>
<dbReference type="Proteomes" id="UP000008645">
    <property type="component" value="Chromosome"/>
</dbReference>